<evidence type="ECO:0000256" key="1">
    <source>
        <dbReference type="SAM" id="MobiDB-lite"/>
    </source>
</evidence>
<feature type="transmembrane region" description="Helical" evidence="2">
    <location>
        <begin position="218"/>
        <end position="237"/>
    </location>
</feature>
<evidence type="ECO:0000256" key="2">
    <source>
        <dbReference type="SAM" id="Phobius"/>
    </source>
</evidence>
<feature type="region of interest" description="Disordered" evidence="1">
    <location>
        <begin position="166"/>
        <end position="201"/>
    </location>
</feature>
<proteinExistence type="predicted"/>
<dbReference type="EMBL" id="CP126214">
    <property type="protein sequence ID" value="WIA16287.1"/>
    <property type="molecule type" value="Genomic_DNA"/>
</dbReference>
<feature type="compositionally biased region" description="Low complexity" evidence="1">
    <location>
        <begin position="166"/>
        <end position="178"/>
    </location>
</feature>
<keyword evidence="2" id="KW-1133">Transmembrane helix</keyword>
<keyword evidence="4" id="KW-1185">Reference proteome</keyword>
<keyword evidence="2" id="KW-0812">Transmembrane</keyword>
<organism evidence="3 4">
    <name type="scientific">Tetradesmus obliquus</name>
    <name type="common">Green alga</name>
    <name type="synonym">Acutodesmus obliquus</name>
    <dbReference type="NCBI Taxonomy" id="3088"/>
    <lineage>
        <taxon>Eukaryota</taxon>
        <taxon>Viridiplantae</taxon>
        <taxon>Chlorophyta</taxon>
        <taxon>core chlorophytes</taxon>
        <taxon>Chlorophyceae</taxon>
        <taxon>CS clade</taxon>
        <taxon>Sphaeropleales</taxon>
        <taxon>Scenedesmaceae</taxon>
        <taxon>Tetradesmus</taxon>
    </lineage>
</organism>
<evidence type="ECO:0000313" key="3">
    <source>
        <dbReference type="EMBL" id="WIA16287.1"/>
    </source>
</evidence>
<evidence type="ECO:0000313" key="4">
    <source>
        <dbReference type="Proteomes" id="UP001244341"/>
    </source>
</evidence>
<reference evidence="3 4" key="1">
    <citation type="submission" date="2023-05" db="EMBL/GenBank/DDBJ databases">
        <title>A 100% complete, gapless, phased diploid assembly of the Scenedesmus obliquus UTEX 3031 genome.</title>
        <authorList>
            <person name="Biondi T.C."/>
            <person name="Hanschen E.R."/>
            <person name="Kwon T."/>
            <person name="Eng W."/>
            <person name="Kruse C.P.S."/>
            <person name="Koehler S.I."/>
            <person name="Kunde Y."/>
            <person name="Gleasner C.D."/>
            <person name="You Mak K.T."/>
            <person name="Polle J."/>
            <person name="Hovde B.T."/>
            <person name="Starkenburg S.R."/>
        </authorList>
    </citation>
    <scope>NUCLEOTIDE SEQUENCE [LARGE SCALE GENOMIC DNA]</scope>
    <source>
        <strain evidence="3 4">DOE0152z</strain>
    </source>
</reference>
<keyword evidence="2" id="KW-0472">Membrane</keyword>
<sequence>MQQLQQQINGLNRHAVGSRCRGLPGRVSGAAVAARLARSRQQQLQRLVVRSAEKAAELLREGNAKYTAKDLMGALKLYEDVLNQDGVTTRQKQEALYGSTAVHATFGDVELAQITLREGIKTGLDFEQAVNDPEMVEMVTSTQILIQLKRFHQQAQAAVAARARVPLPGSGSSSGSSSRARTKPSAAPLDQDLGSILGTPDSETAGVDTSVGAIIRRVLLVLLVGVGLGTALFFAGLETLFPKY</sequence>
<name>A0ABY8U4V4_TETOB</name>
<protein>
    <submittedName>
        <fullName evidence="3">Uncharacterized protein</fullName>
    </submittedName>
</protein>
<gene>
    <name evidence="3" type="ORF">OEZ85_012990</name>
</gene>
<dbReference type="Proteomes" id="UP001244341">
    <property type="component" value="Chromosome 7b"/>
</dbReference>
<accession>A0ABY8U4V4</accession>